<sequence>MVEIEDNNLSCGGEGDKKVQISIKTVGPFPPSLLNVPSPIKVQELRKLIGGNADLPIEHLSIILRGNVLHDNKNGIEEFIQLKNGEWSQICLKSLVLRCLPRPFTLGEHLRARNVYVVKQRFLVLGPAFHNMDLHDGCYIYIWTWDNISYTGDEVSDCGWKQYFASECNQLWKRLMEMNKFGSIVFKDSLIVAVKPKPPVKYNGDVLDEDDDEEDLKFQLPRLTSGWKRMLFSFLHDKLRLPDMLLMAIFSVSLKGWAIIVMWFILAPFAHRWDLGPLYILATGFAIIFFNLGKRQQGDMSAYSIFNEDFRELPGTLNADRLDRDIRAGQF</sequence>
<proteinExistence type="predicted"/>
<keyword evidence="2" id="KW-1185">Reference proteome</keyword>
<organism evidence="1 2">
    <name type="scientific">Rhododendron molle</name>
    <name type="common">Chinese azalea</name>
    <name type="synonym">Azalea mollis</name>
    <dbReference type="NCBI Taxonomy" id="49168"/>
    <lineage>
        <taxon>Eukaryota</taxon>
        <taxon>Viridiplantae</taxon>
        <taxon>Streptophyta</taxon>
        <taxon>Embryophyta</taxon>
        <taxon>Tracheophyta</taxon>
        <taxon>Spermatophyta</taxon>
        <taxon>Magnoliopsida</taxon>
        <taxon>eudicotyledons</taxon>
        <taxon>Gunneridae</taxon>
        <taxon>Pentapetalae</taxon>
        <taxon>asterids</taxon>
        <taxon>Ericales</taxon>
        <taxon>Ericaceae</taxon>
        <taxon>Ericoideae</taxon>
        <taxon>Rhodoreae</taxon>
        <taxon>Rhododendron</taxon>
    </lineage>
</organism>
<evidence type="ECO:0000313" key="2">
    <source>
        <dbReference type="Proteomes" id="UP001062846"/>
    </source>
</evidence>
<evidence type="ECO:0000313" key="1">
    <source>
        <dbReference type="EMBL" id="KAI8546799.1"/>
    </source>
</evidence>
<accession>A0ACC0N1Q2</accession>
<name>A0ACC0N1Q2_RHOML</name>
<comment type="caution">
    <text evidence="1">The sequence shown here is derived from an EMBL/GenBank/DDBJ whole genome shotgun (WGS) entry which is preliminary data.</text>
</comment>
<gene>
    <name evidence="1" type="ORF">RHMOL_Rhmol07G0147500</name>
</gene>
<reference evidence="1" key="1">
    <citation type="submission" date="2022-02" db="EMBL/GenBank/DDBJ databases">
        <title>Plant Genome Project.</title>
        <authorList>
            <person name="Zhang R.-G."/>
        </authorList>
    </citation>
    <scope>NUCLEOTIDE SEQUENCE</scope>
    <source>
        <strain evidence="1">AT1</strain>
    </source>
</reference>
<dbReference type="Proteomes" id="UP001062846">
    <property type="component" value="Chromosome 7"/>
</dbReference>
<protein>
    <submittedName>
        <fullName evidence="1">Uncharacterized protein</fullName>
    </submittedName>
</protein>
<dbReference type="EMBL" id="CM046394">
    <property type="protein sequence ID" value="KAI8546799.1"/>
    <property type="molecule type" value="Genomic_DNA"/>
</dbReference>